<gene>
    <name evidence="8" type="ORF">ATN00_14580</name>
</gene>
<dbReference type="PANTHER" id="PTHR30349:SF64">
    <property type="entry name" value="PROPHAGE INTEGRASE INTD-RELATED"/>
    <property type="match status" value="1"/>
</dbReference>
<keyword evidence="9" id="KW-1185">Reference proteome</keyword>
<reference evidence="8 9" key="1">
    <citation type="submission" date="2015-11" db="EMBL/GenBank/DDBJ databases">
        <title>A Two-component Flavoprotein Monooxygenase System MeaXY Responsible for para-Hydroxylation of 2-Methyl-6-ethylaniline and 2,6-Diethylaniline in Sphingobium baderi DE-13.</title>
        <authorList>
            <person name="Cheng M."/>
            <person name="Meng Q."/>
            <person name="Yang Y."/>
            <person name="Chu C."/>
            <person name="Yan X."/>
            <person name="He J."/>
            <person name="Li S."/>
        </authorList>
    </citation>
    <scope>NUCLEOTIDE SEQUENCE [LARGE SCALE GENOMIC DNA]</scope>
    <source>
        <strain evidence="8 9">DE-13</strain>
    </source>
</reference>
<evidence type="ECO:0000256" key="5">
    <source>
        <dbReference type="PROSITE-ProRule" id="PRU01248"/>
    </source>
</evidence>
<proteinExistence type="inferred from homology"/>
<evidence type="ECO:0000256" key="1">
    <source>
        <dbReference type="ARBA" id="ARBA00008857"/>
    </source>
</evidence>
<dbReference type="InterPro" id="IPR002104">
    <property type="entry name" value="Integrase_catalytic"/>
</dbReference>
<name>A0A0S3F0Y2_9SPHN</name>
<dbReference type="SUPFAM" id="SSF56349">
    <property type="entry name" value="DNA breaking-rejoining enzymes"/>
    <property type="match status" value="1"/>
</dbReference>
<dbReference type="PROSITE" id="PS51898">
    <property type="entry name" value="TYR_RECOMBINASE"/>
    <property type="match status" value="1"/>
</dbReference>
<dbReference type="InterPro" id="IPR013762">
    <property type="entry name" value="Integrase-like_cat_sf"/>
</dbReference>
<dbReference type="GO" id="GO:0003677">
    <property type="term" value="F:DNA binding"/>
    <property type="evidence" value="ECO:0007669"/>
    <property type="project" value="UniProtKB-UniRule"/>
</dbReference>
<dbReference type="Gene3D" id="1.10.443.10">
    <property type="entry name" value="Intergrase catalytic core"/>
    <property type="match status" value="1"/>
</dbReference>
<keyword evidence="3 5" id="KW-0238">DNA-binding</keyword>
<dbReference type="CDD" id="cd01189">
    <property type="entry name" value="INT_ICEBs1_C_like"/>
    <property type="match status" value="1"/>
</dbReference>
<evidence type="ECO:0000256" key="4">
    <source>
        <dbReference type="ARBA" id="ARBA00023172"/>
    </source>
</evidence>
<feature type="domain" description="Core-binding (CB)" evidence="7">
    <location>
        <begin position="79"/>
        <end position="158"/>
    </location>
</feature>
<organism evidence="8 9">
    <name type="scientific">Sphingobium baderi</name>
    <dbReference type="NCBI Taxonomy" id="1332080"/>
    <lineage>
        <taxon>Bacteria</taxon>
        <taxon>Pseudomonadati</taxon>
        <taxon>Pseudomonadota</taxon>
        <taxon>Alphaproteobacteria</taxon>
        <taxon>Sphingomonadales</taxon>
        <taxon>Sphingomonadaceae</taxon>
        <taxon>Sphingobium</taxon>
    </lineage>
</organism>
<feature type="domain" description="Tyr recombinase" evidence="6">
    <location>
        <begin position="179"/>
        <end position="371"/>
    </location>
</feature>
<dbReference type="RefSeq" id="WP_062066023.1">
    <property type="nucleotide sequence ID" value="NZ_CP013264.1"/>
</dbReference>
<accession>A0A0S3F0Y2</accession>
<dbReference type="PANTHER" id="PTHR30349">
    <property type="entry name" value="PHAGE INTEGRASE-RELATED"/>
    <property type="match status" value="1"/>
</dbReference>
<evidence type="ECO:0000256" key="3">
    <source>
        <dbReference type="ARBA" id="ARBA00023125"/>
    </source>
</evidence>
<dbReference type="OrthoDB" id="9785687at2"/>
<dbReference type="Pfam" id="PF12167">
    <property type="entry name" value="Arm-DNA-bind_2"/>
    <property type="match status" value="1"/>
</dbReference>
<dbReference type="InterPro" id="IPR044068">
    <property type="entry name" value="CB"/>
</dbReference>
<dbReference type="Pfam" id="PF14659">
    <property type="entry name" value="Phage_int_SAM_3"/>
    <property type="match status" value="1"/>
</dbReference>
<dbReference type="Pfam" id="PF00589">
    <property type="entry name" value="Phage_integrase"/>
    <property type="match status" value="1"/>
</dbReference>
<dbReference type="GO" id="GO:0006310">
    <property type="term" value="P:DNA recombination"/>
    <property type="evidence" value="ECO:0007669"/>
    <property type="project" value="UniProtKB-KW"/>
</dbReference>
<evidence type="ECO:0000259" key="7">
    <source>
        <dbReference type="PROSITE" id="PS51900"/>
    </source>
</evidence>
<dbReference type="InterPro" id="IPR010998">
    <property type="entry name" value="Integrase_recombinase_N"/>
</dbReference>
<dbReference type="PROSITE" id="PS51900">
    <property type="entry name" value="CB"/>
    <property type="match status" value="1"/>
</dbReference>
<protein>
    <recommendedName>
        <fullName evidence="10">Integrase</fullName>
    </recommendedName>
</protein>
<keyword evidence="2" id="KW-0229">DNA integration</keyword>
<dbReference type="AlphaFoldDB" id="A0A0S3F0Y2"/>
<dbReference type="KEGG" id="sbd:ATN00_14580"/>
<dbReference type="InterPro" id="IPR050090">
    <property type="entry name" value="Tyrosine_recombinase_XerCD"/>
</dbReference>
<evidence type="ECO:0000313" key="8">
    <source>
        <dbReference type="EMBL" id="ALR21331.1"/>
    </source>
</evidence>
<evidence type="ECO:0000256" key="2">
    <source>
        <dbReference type="ARBA" id="ARBA00022908"/>
    </source>
</evidence>
<sequence>MGRKRPGTGVEPLKSCIRVRFRWNGRLYRETLQLQPTSANIKATERLMARVHQEIDLGVFDYESTFPKGNAKPDRNKYAGFKTYAKEWLGTLVVEKSTMSDYVSAINNVWSPAFGDRQLKSIKPSEIKKIIADRAKHVSGKTINNNVIPLRGIFEMALDDELIDRSPLERIKSQKHQKREPDPFDREETEHILTYMHERYDEQVWNWYEFAFGTGMRPSEQIVVQWRDVDWKRQSIRVERARVRAVEKSTKTRTVRDVDLTPRMMAVLRRQKAHSFMRGLDSPIFINPVTNAPWPDVQDQRKLYFHPALRALGIRSRDAYQTRHTYATTALMGGVNPAYIARQLGHKSAAMLFRYYSKWIDHADYGREAAKLNQIYGS</sequence>
<dbReference type="EMBL" id="CP013264">
    <property type="protein sequence ID" value="ALR21331.1"/>
    <property type="molecule type" value="Genomic_DNA"/>
</dbReference>
<comment type="similarity">
    <text evidence="1">Belongs to the 'phage' integrase family.</text>
</comment>
<dbReference type="Gene3D" id="1.10.150.130">
    <property type="match status" value="1"/>
</dbReference>
<keyword evidence="4" id="KW-0233">DNA recombination</keyword>
<evidence type="ECO:0000259" key="6">
    <source>
        <dbReference type="PROSITE" id="PS51898"/>
    </source>
</evidence>
<evidence type="ECO:0008006" key="10">
    <source>
        <dbReference type="Google" id="ProtNLM"/>
    </source>
</evidence>
<dbReference type="InterPro" id="IPR022000">
    <property type="entry name" value="Min27-like_integrase_DNA_bind"/>
</dbReference>
<evidence type="ECO:0000313" key="9">
    <source>
        <dbReference type="Proteomes" id="UP000056968"/>
    </source>
</evidence>
<dbReference type="STRING" id="1332080.ATN00_14580"/>
<dbReference type="InterPro" id="IPR004107">
    <property type="entry name" value="Integrase_SAM-like_N"/>
</dbReference>
<dbReference type="GO" id="GO:0015074">
    <property type="term" value="P:DNA integration"/>
    <property type="evidence" value="ECO:0007669"/>
    <property type="project" value="UniProtKB-KW"/>
</dbReference>
<dbReference type="Proteomes" id="UP000056968">
    <property type="component" value="Chromosome"/>
</dbReference>
<dbReference type="InterPro" id="IPR011010">
    <property type="entry name" value="DNA_brk_join_enz"/>
</dbReference>